<protein>
    <submittedName>
        <fullName evidence="2">Uncharacterized protein</fullName>
    </submittedName>
</protein>
<feature type="region of interest" description="Disordered" evidence="1">
    <location>
        <begin position="105"/>
        <end position="141"/>
    </location>
</feature>
<accession>A0A0D6LF91</accession>
<dbReference type="Gene3D" id="1.10.10.60">
    <property type="entry name" value="Homeodomain-like"/>
    <property type="match status" value="1"/>
</dbReference>
<dbReference type="Proteomes" id="UP000054495">
    <property type="component" value="Unassembled WGS sequence"/>
</dbReference>
<keyword evidence="3" id="KW-1185">Reference proteome</keyword>
<proteinExistence type="predicted"/>
<dbReference type="EMBL" id="KE125248">
    <property type="protein sequence ID" value="EPB69843.1"/>
    <property type="molecule type" value="Genomic_DNA"/>
</dbReference>
<name>A0A0D6LF91_9BILA</name>
<gene>
    <name evidence="2" type="ORF">ANCCEY_11065</name>
</gene>
<evidence type="ECO:0000313" key="3">
    <source>
        <dbReference type="Proteomes" id="UP000054495"/>
    </source>
</evidence>
<reference evidence="2 3" key="1">
    <citation type="submission" date="2013-05" db="EMBL/GenBank/DDBJ databases">
        <title>Draft genome of the parasitic nematode Anyclostoma ceylanicum.</title>
        <authorList>
            <person name="Mitreva M."/>
        </authorList>
    </citation>
    <scope>NUCLEOTIDE SEQUENCE [LARGE SCALE GENOMIC DNA]</scope>
</reference>
<dbReference type="AlphaFoldDB" id="A0A0D6LF91"/>
<sequence>MTSIFNSSGSVLMLPLSLKQFENREKALPDDHWQVLLTSAPLLAHKDYLRRLRRQLVAYISQLALRFPRPVVSRHKRDLRPICGVCEREASFINARRRIVQPMIDQSNRAGRAPAVSVFKNRRRNRSDQSPGPSPDLGAGYSPDAAAAVTMPMAYPGADIYNMQRTMFPTAPYSAFPNPAMANPFMPQMGMMGFPSAGAAPWMDPSLLSSTHGMEG</sequence>
<evidence type="ECO:0000313" key="2">
    <source>
        <dbReference type="EMBL" id="EPB69843.1"/>
    </source>
</evidence>
<organism evidence="2 3">
    <name type="scientific">Ancylostoma ceylanicum</name>
    <dbReference type="NCBI Taxonomy" id="53326"/>
    <lineage>
        <taxon>Eukaryota</taxon>
        <taxon>Metazoa</taxon>
        <taxon>Ecdysozoa</taxon>
        <taxon>Nematoda</taxon>
        <taxon>Chromadorea</taxon>
        <taxon>Rhabditida</taxon>
        <taxon>Rhabditina</taxon>
        <taxon>Rhabditomorpha</taxon>
        <taxon>Strongyloidea</taxon>
        <taxon>Ancylostomatidae</taxon>
        <taxon>Ancylostomatinae</taxon>
        <taxon>Ancylostoma</taxon>
    </lineage>
</organism>
<evidence type="ECO:0000256" key="1">
    <source>
        <dbReference type="SAM" id="MobiDB-lite"/>
    </source>
</evidence>